<dbReference type="RefSeq" id="XP_025487260.1">
    <property type="nucleotide sequence ID" value="XM_025638799.1"/>
</dbReference>
<evidence type="ECO:0000256" key="7">
    <source>
        <dbReference type="SAM" id="MobiDB-lite"/>
    </source>
</evidence>
<comment type="similarity">
    <text evidence="2">Belongs to the major facilitator superfamily. Proton-dependent oligopeptide transporter (POT/PTR) (TC 2.A.17) family.</text>
</comment>
<dbReference type="GO" id="GO:0071916">
    <property type="term" value="F:dipeptide transmembrane transporter activity"/>
    <property type="evidence" value="ECO:0007669"/>
    <property type="project" value="UniProtKB-ARBA"/>
</dbReference>
<dbReference type="Pfam" id="PF00854">
    <property type="entry name" value="PTR2"/>
    <property type="match status" value="1"/>
</dbReference>
<feature type="transmembrane region" description="Helical" evidence="8">
    <location>
        <begin position="156"/>
        <end position="178"/>
    </location>
</feature>
<evidence type="ECO:0000313" key="9">
    <source>
        <dbReference type="EMBL" id="PYH77060.1"/>
    </source>
</evidence>
<evidence type="ECO:0000256" key="8">
    <source>
        <dbReference type="SAM" id="Phobius"/>
    </source>
</evidence>
<dbReference type="GO" id="GO:0005886">
    <property type="term" value="C:plasma membrane"/>
    <property type="evidence" value="ECO:0007669"/>
    <property type="project" value="UniProtKB-ARBA"/>
</dbReference>
<keyword evidence="5 8" id="KW-1133">Transmembrane helix</keyword>
<dbReference type="Gene3D" id="1.20.1250.20">
    <property type="entry name" value="MFS general substrate transporter like domains"/>
    <property type="match status" value="1"/>
</dbReference>
<reference evidence="9 10" key="1">
    <citation type="submission" date="2016-12" db="EMBL/GenBank/DDBJ databases">
        <title>The genomes of Aspergillus section Nigri reveals drivers in fungal speciation.</title>
        <authorList>
            <consortium name="DOE Joint Genome Institute"/>
            <person name="Vesth T.C."/>
            <person name="Nybo J."/>
            <person name="Theobald S."/>
            <person name="Brandl J."/>
            <person name="Frisvad J.C."/>
            <person name="Nielsen K.F."/>
            <person name="Lyhne E.K."/>
            <person name="Kogle M.E."/>
            <person name="Kuo A."/>
            <person name="Riley R."/>
            <person name="Clum A."/>
            <person name="Nolan M."/>
            <person name="Lipzen A."/>
            <person name="Salamov A."/>
            <person name="Henrissat B."/>
            <person name="Wiebenga A."/>
            <person name="De Vries R.P."/>
            <person name="Grigoriev I.V."/>
            <person name="Mortensen U.H."/>
            <person name="Andersen M.R."/>
            <person name="Baker S.E."/>
        </authorList>
    </citation>
    <scope>NUCLEOTIDE SEQUENCE [LARGE SCALE GENOMIC DNA]</scope>
    <source>
        <strain evidence="9 10">CBS 121591</strain>
    </source>
</reference>
<feature type="transmembrane region" description="Helical" evidence="8">
    <location>
        <begin position="544"/>
        <end position="565"/>
    </location>
</feature>
<sequence length="939" mass="103541">MPALAAENQVVDAINHGEVTTVISHATQPDPEKLNYEVDATAIDDEDYPAPTDEEASSLRKIPANLPIVAYSLCLVEFAERASYYGAQTVFSNFIEFPLPKGGNGAGAPPRGTQETAGALNMGLQASDALVLLFQFLAYVIPIFGGWWADVHIGRYKAICIGVAICGVAHIIQIIGAIPSVLQQGQSHAAPPFIIGLLMLAFGAGVFKPNIAPTVLDQFRHQKQYTKTLKSGERVIVDPEMTATRTMLIFYGVVNVGAFYMLATTYAEKYVGYWLAFLLAGLVYFLLPVVLALVYKKTYRLPPSGNSELGQAVKITMTALRENKFQVWRKNFFDAAKPSVLAAKGITVNWSDKLVDDVRRTLVATEIFFYFPIYNLNDGGIGSVLSNQGASMTTNGAPNDLLNNFNALTIIVAVPILNYGIYPLLHKYNCHPGRITRITFGFFLATIGGVAGAIVQYRVYKTSPCGYYASSCATGVSPISIWWQLPNTILSALSEIFCNVTAYELAYARSPASMRGLVMAVFLFMTALSSALGEILVPVTEDPYLIWIWAAPAIALAVQGVLFWFRFKHLNNDQFMTNEKDYDGEEVARSEPSVVGEEKEVVKITNTVLYIVLFLQPTFRLSIGINLISKGNALHGPLALHTPSRRAIRLPHRALHEAIKLLQPPPLRHEPRKRRREVPDKRIPGGGGIDDLGHLLRDHASARTGAGREEGPLGAERDEHDPDLSRLMEPRRQHAGQRLGVLLHQRAGPLLQPQRFRHQHRLRLIHNQHTRPPQRIQRNPLRKHRRGVKHDMGICIPLVIMLQQPQDRRPGNLPLQHHHLALPLITWRRNQPLHALHHLFHGTHPHVIRPRHHRNPVLAAVLLDDDRRRPRARVCPLGHACHADAGALEQRPHQGRVVRVVGPHGADHVDVRGVRGGCGVGGAAACDGLVGAFAAGGDG</sequence>
<dbReference type="PANTHER" id="PTHR11654">
    <property type="entry name" value="OLIGOPEPTIDE TRANSPORTER-RELATED"/>
    <property type="match status" value="1"/>
</dbReference>
<dbReference type="FunFam" id="1.20.1250.20:FF:000085">
    <property type="entry name" value="MFS peptide transporter Ptr2"/>
    <property type="match status" value="1"/>
</dbReference>
<dbReference type="OrthoDB" id="8904098at2759"/>
<accession>A0A319BZY3</accession>
<dbReference type="AlphaFoldDB" id="A0A319BZY3"/>
<evidence type="ECO:0000256" key="4">
    <source>
        <dbReference type="ARBA" id="ARBA00022692"/>
    </source>
</evidence>
<keyword evidence="6 8" id="KW-0472">Membrane</keyword>
<dbReference type="SUPFAM" id="SSF103473">
    <property type="entry name" value="MFS general substrate transporter"/>
    <property type="match status" value="1"/>
</dbReference>
<feature type="transmembrane region" description="Helical" evidence="8">
    <location>
        <begin position="434"/>
        <end position="455"/>
    </location>
</feature>
<keyword evidence="10" id="KW-1185">Reference proteome</keyword>
<feature type="transmembrane region" description="Helical" evidence="8">
    <location>
        <begin position="129"/>
        <end position="149"/>
    </location>
</feature>
<feature type="transmembrane region" description="Helical" evidence="8">
    <location>
        <begin position="401"/>
        <end position="422"/>
    </location>
</feature>
<evidence type="ECO:0000256" key="5">
    <source>
        <dbReference type="ARBA" id="ARBA00022989"/>
    </source>
</evidence>
<evidence type="ECO:0000256" key="3">
    <source>
        <dbReference type="ARBA" id="ARBA00022448"/>
    </source>
</evidence>
<dbReference type="GeneID" id="37141541"/>
<dbReference type="Proteomes" id="UP000248340">
    <property type="component" value="Unassembled WGS sequence"/>
</dbReference>
<comment type="subcellular location">
    <subcellularLocation>
        <location evidence="1">Membrane</location>
        <topology evidence="1">Multi-pass membrane protein</topology>
    </subcellularLocation>
</comment>
<evidence type="ECO:0000313" key="10">
    <source>
        <dbReference type="Proteomes" id="UP000248340"/>
    </source>
</evidence>
<name>A0A319BZY3_9EURO</name>
<protein>
    <submittedName>
        <fullName evidence="9">PTR2-domain-containing protein</fullName>
    </submittedName>
</protein>
<dbReference type="VEuPathDB" id="FungiDB:BO82DRAFT_395668"/>
<feature type="transmembrane region" description="Helical" evidence="8">
    <location>
        <begin position="248"/>
        <end position="267"/>
    </location>
</feature>
<dbReference type="STRING" id="1448315.A0A319BZY3"/>
<feature type="transmembrane region" description="Helical" evidence="8">
    <location>
        <begin position="518"/>
        <end position="538"/>
    </location>
</feature>
<keyword evidence="3" id="KW-0813">Transport</keyword>
<keyword evidence="4 8" id="KW-0812">Transmembrane</keyword>
<feature type="compositionally biased region" description="Basic and acidic residues" evidence="7">
    <location>
        <begin position="691"/>
        <end position="724"/>
    </location>
</feature>
<feature type="transmembrane region" description="Helical" evidence="8">
    <location>
        <begin position="273"/>
        <end position="295"/>
    </location>
</feature>
<proteinExistence type="inferred from homology"/>
<feature type="transmembrane region" description="Helical" evidence="8">
    <location>
        <begin position="190"/>
        <end position="207"/>
    </location>
</feature>
<evidence type="ECO:0000256" key="1">
    <source>
        <dbReference type="ARBA" id="ARBA00004141"/>
    </source>
</evidence>
<evidence type="ECO:0000256" key="2">
    <source>
        <dbReference type="ARBA" id="ARBA00005982"/>
    </source>
</evidence>
<evidence type="ECO:0000256" key="6">
    <source>
        <dbReference type="ARBA" id="ARBA00023136"/>
    </source>
</evidence>
<gene>
    <name evidence="9" type="ORF">BO82DRAFT_395668</name>
</gene>
<feature type="region of interest" description="Disordered" evidence="7">
    <location>
        <begin position="663"/>
        <end position="724"/>
    </location>
</feature>
<dbReference type="InterPro" id="IPR000109">
    <property type="entry name" value="POT_fam"/>
</dbReference>
<dbReference type="EMBL" id="KZ821746">
    <property type="protein sequence ID" value="PYH77060.1"/>
    <property type="molecule type" value="Genomic_DNA"/>
</dbReference>
<dbReference type="InterPro" id="IPR036259">
    <property type="entry name" value="MFS_trans_sf"/>
</dbReference>
<organism evidence="9 10">
    <name type="scientific">Aspergillus uvarum CBS 121591</name>
    <dbReference type="NCBI Taxonomy" id="1448315"/>
    <lineage>
        <taxon>Eukaryota</taxon>
        <taxon>Fungi</taxon>
        <taxon>Dikarya</taxon>
        <taxon>Ascomycota</taxon>
        <taxon>Pezizomycotina</taxon>
        <taxon>Eurotiomycetes</taxon>
        <taxon>Eurotiomycetidae</taxon>
        <taxon>Eurotiales</taxon>
        <taxon>Aspergillaceae</taxon>
        <taxon>Aspergillus</taxon>
        <taxon>Aspergillus subgen. Circumdati</taxon>
    </lineage>
</organism>